<organism evidence="1 2">
    <name type="scientific">Vermiconidia calcicola</name>
    <dbReference type="NCBI Taxonomy" id="1690605"/>
    <lineage>
        <taxon>Eukaryota</taxon>
        <taxon>Fungi</taxon>
        <taxon>Dikarya</taxon>
        <taxon>Ascomycota</taxon>
        <taxon>Pezizomycotina</taxon>
        <taxon>Dothideomycetes</taxon>
        <taxon>Dothideomycetidae</taxon>
        <taxon>Mycosphaerellales</taxon>
        <taxon>Extremaceae</taxon>
        <taxon>Vermiconidia</taxon>
    </lineage>
</organism>
<dbReference type="Proteomes" id="UP001281147">
    <property type="component" value="Unassembled WGS sequence"/>
</dbReference>
<accession>A0ACC3NPW0</accession>
<evidence type="ECO:0000313" key="1">
    <source>
        <dbReference type="EMBL" id="KAK3720785.1"/>
    </source>
</evidence>
<dbReference type="EMBL" id="JAUTXU010000020">
    <property type="protein sequence ID" value="KAK3720785.1"/>
    <property type="molecule type" value="Genomic_DNA"/>
</dbReference>
<reference evidence="1" key="1">
    <citation type="submission" date="2023-07" db="EMBL/GenBank/DDBJ databases">
        <title>Black Yeasts Isolated from many extreme environments.</title>
        <authorList>
            <person name="Coleine C."/>
            <person name="Stajich J.E."/>
            <person name="Selbmann L."/>
        </authorList>
    </citation>
    <scope>NUCLEOTIDE SEQUENCE</scope>
    <source>
        <strain evidence="1">CCFEE 5714</strain>
    </source>
</reference>
<evidence type="ECO:0000313" key="2">
    <source>
        <dbReference type="Proteomes" id="UP001281147"/>
    </source>
</evidence>
<gene>
    <name evidence="1" type="ORF">LTR37_003448</name>
</gene>
<protein>
    <submittedName>
        <fullName evidence="1">Uncharacterized protein</fullName>
    </submittedName>
</protein>
<keyword evidence="2" id="KW-1185">Reference proteome</keyword>
<sequence>MTDADTSTERPFSFFSTFHGEFTVTGSEVYDDISKPERPQLDFTITSAVPHVELVSRQFRAEVEAQTGKSVAVSNTAGRIYPLTVLRLNPSIRNNLKQVNINLRALCLVPCNITFASRCYAVEHMRENIKWLERTLDQLERTTSVHVGLGIHLDHDVKAGSKLSCGVGLDEALGKVVAMERIVSLKVYKRGRWNTNKSPNDIGEIRVRWTKEKGWDGLHECEATVHGKDVES</sequence>
<comment type="caution">
    <text evidence="1">The sequence shown here is derived from an EMBL/GenBank/DDBJ whole genome shotgun (WGS) entry which is preliminary data.</text>
</comment>
<proteinExistence type="predicted"/>
<name>A0ACC3NPW0_9PEZI</name>